<dbReference type="PROSITE" id="PS51257">
    <property type="entry name" value="PROKAR_LIPOPROTEIN"/>
    <property type="match status" value="1"/>
</dbReference>
<proteinExistence type="predicted"/>
<gene>
    <name evidence="1" type="ORF">CH371_12755</name>
</gene>
<evidence type="ECO:0000313" key="1">
    <source>
        <dbReference type="EMBL" id="PJZ65268.1"/>
    </source>
</evidence>
<organism evidence="1 2">
    <name type="scientific">Leptospira wolffii</name>
    <dbReference type="NCBI Taxonomy" id="409998"/>
    <lineage>
        <taxon>Bacteria</taxon>
        <taxon>Pseudomonadati</taxon>
        <taxon>Spirochaetota</taxon>
        <taxon>Spirochaetia</taxon>
        <taxon>Leptospirales</taxon>
        <taxon>Leptospiraceae</taxon>
        <taxon>Leptospira</taxon>
    </lineage>
</organism>
<accession>A0A2M9ZA42</accession>
<sequence length="205" mass="24130">MKLTLRRAVAIISPALVLSCGQVLIDRPYEEVGKSEETYLKFKFSISDLYGKEPAPDRVTYGLYVSVKEEDSDFSFFKNINPLPGYWRRYYSDYHILPRAVKYDMRFFFISGCEYEIPLPVGRYLYGIDIANNENEWKGEFRQWIRLNKGESIILSIDKKPKPFLDAQDSAERFANDDWERLKKRYAIRYSIEKTKPKDGVPLCM</sequence>
<evidence type="ECO:0008006" key="3">
    <source>
        <dbReference type="Google" id="ProtNLM"/>
    </source>
</evidence>
<dbReference type="Proteomes" id="UP000231912">
    <property type="component" value="Unassembled WGS sequence"/>
</dbReference>
<comment type="caution">
    <text evidence="1">The sequence shown here is derived from an EMBL/GenBank/DDBJ whole genome shotgun (WGS) entry which is preliminary data.</text>
</comment>
<reference evidence="1 2" key="1">
    <citation type="submission" date="2017-07" db="EMBL/GenBank/DDBJ databases">
        <title>Leptospira spp. isolated from tropical soils.</title>
        <authorList>
            <person name="Thibeaux R."/>
            <person name="Iraola G."/>
            <person name="Ferres I."/>
            <person name="Bierque E."/>
            <person name="Girault D."/>
            <person name="Soupe-Gilbert M.-E."/>
            <person name="Picardeau M."/>
            <person name="Goarant C."/>
        </authorList>
    </citation>
    <scope>NUCLEOTIDE SEQUENCE [LARGE SCALE GENOMIC DNA]</scope>
    <source>
        <strain evidence="1 2">FH2-C-A2</strain>
    </source>
</reference>
<protein>
    <recommendedName>
        <fullName evidence="3">Lipoprotein</fullName>
    </recommendedName>
</protein>
<dbReference type="AlphaFoldDB" id="A0A2M9ZA42"/>
<name>A0A2M9ZA42_9LEPT</name>
<evidence type="ECO:0000313" key="2">
    <source>
        <dbReference type="Proteomes" id="UP000231912"/>
    </source>
</evidence>
<dbReference type="EMBL" id="NPDT01000005">
    <property type="protein sequence ID" value="PJZ65268.1"/>
    <property type="molecule type" value="Genomic_DNA"/>
</dbReference>